<gene>
    <name evidence="8" type="ORF">WMO24_10620</name>
</gene>
<evidence type="ECO:0000256" key="4">
    <source>
        <dbReference type="ARBA" id="ARBA00022989"/>
    </source>
</evidence>
<dbReference type="RefSeq" id="WP_349216420.1">
    <property type="nucleotide sequence ID" value="NZ_JBBMFA010000098.1"/>
</dbReference>
<evidence type="ECO:0000256" key="2">
    <source>
        <dbReference type="ARBA" id="ARBA00022448"/>
    </source>
</evidence>
<keyword evidence="3 6" id="KW-0812">Transmembrane</keyword>
<reference evidence="8 9" key="1">
    <citation type="submission" date="2024-03" db="EMBL/GenBank/DDBJ databases">
        <title>Human intestinal bacterial collection.</title>
        <authorList>
            <person name="Pauvert C."/>
            <person name="Hitch T.C.A."/>
            <person name="Clavel T."/>
        </authorList>
    </citation>
    <scope>NUCLEOTIDE SEQUENCE [LARGE SCALE GENOMIC DNA]</scope>
    <source>
        <strain evidence="8 9">CLA-JM-H11</strain>
    </source>
</reference>
<feature type="transmembrane region" description="Helical" evidence="6">
    <location>
        <begin position="316"/>
        <end position="336"/>
    </location>
</feature>
<evidence type="ECO:0000313" key="9">
    <source>
        <dbReference type="Proteomes" id="UP001477672"/>
    </source>
</evidence>
<feature type="transmembrane region" description="Helical" evidence="6">
    <location>
        <begin position="43"/>
        <end position="66"/>
    </location>
</feature>
<dbReference type="InterPro" id="IPR051475">
    <property type="entry name" value="Diverse_Ion_Transporter"/>
</dbReference>
<evidence type="ECO:0000256" key="6">
    <source>
        <dbReference type="SAM" id="Phobius"/>
    </source>
</evidence>
<protein>
    <submittedName>
        <fullName evidence="8">SLC13 family permease</fullName>
    </submittedName>
</protein>
<feature type="transmembrane region" description="Helical" evidence="6">
    <location>
        <begin position="159"/>
        <end position="181"/>
    </location>
</feature>
<organism evidence="8 9">
    <name type="scientific">Ruthenibacterium intestinale</name>
    <dbReference type="NCBI Taxonomy" id="3133163"/>
    <lineage>
        <taxon>Bacteria</taxon>
        <taxon>Bacillati</taxon>
        <taxon>Bacillota</taxon>
        <taxon>Clostridia</taxon>
        <taxon>Eubacteriales</taxon>
        <taxon>Oscillospiraceae</taxon>
        <taxon>Ruthenibacterium</taxon>
    </lineage>
</organism>
<keyword evidence="4 6" id="KW-1133">Transmembrane helix</keyword>
<feature type="transmembrane region" description="Helical" evidence="6">
    <location>
        <begin position="343"/>
        <end position="365"/>
    </location>
</feature>
<name>A0ABV1GGE2_9FIRM</name>
<keyword evidence="5 6" id="KW-0472">Membrane</keyword>
<dbReference type="PANTHER" id="PTHR43568:SF1">
    <property type="entry name" value="P PROTEIN"/>
    <property type="match status" value="1"/>
</dbReference>
<evidence type="ECO:0000256" key="1">
    <source>
        <dbReference type="ARBA" id="ARBA00004141"/>
    </source>
</evidence>
<dbReference type="PANTHER" id="PTHR43568">
    <property type="entry name" value="P PROTEIN"/>
    <property type="match status" value="1"/>
</dbReference>
<dbReference type="InterPro" id="IPR004680">
    <property type="entry name" value="Cit_transptr-like_dom"/>
</dbReference>
<keyword evidence="2" id="KW-0813">Transport</keyword>
<sequence>MVTLKRFCKKEPVLVCAAVCMLLSIPAQPPGMEYLEAIDFRVLALLFCLMAVVAGFQRCGLFELLAQKLLSGKRPVKVLVLSLVMLPFFVSMLVTNDVALITFVPFAILVLEHSGQQKLTGPVVVLQTIAANLGSMATPVGNPQNLFLYSTYGFTPGQFFQAVLPYTAVSFVCLAVAALCCRGRACEVRFGQDQSIRKPGTLAVITVLFLLCLLCVFRVLPYGVVLALVCLGLLICDRSLFKSIDYALLATFVCFFIFADNIGAIPAVQSLLESVLSQSALLASAAASQFISNVPAAVLLSGFTQDGTGLLLGTDLGGLGTPIASLASLISLKAFLKAQPQKAASYVLLFLVANVIGLVILLAFARLLGAW</sequence>
<feature type="transmembrane region" description="Helical" evidence="6">
    <location>
        <begin position="78"/>
        <end position="111"/>
    </location>
</feature>
<feature type="transmembrane region" description="Helical" evidence="6">
    <location>
        <begin position="202"/>
        <end position="235"/>
    </location>
</feature>
<comment type="subcellular location">
    <subcellularLocation>
        <location evidence="1">Membrane</location>
        <topology evidence="1">Multi-pass membrane protein</topology>
    </subcellularLocation>
</comment>
<feature type="domain" description="Citrate transporter-like" evidence="7">
    <location>
        <begin position="15"/>
        <end position="300"/>
    </location>
</feature>
<evidence type="ECO:0000259" key="7">
    <source>
        <dbReference type="Pfam" id="PF03600"/>
    </source>
</evidence>
<comment type="caution">
    <text evidence="8">The sequence shown here is derived from an EMBL/GenBank/DDBJ whole genome shotgun (WGS) entry which is preliminary data.</text>
</comment>
<dbReference type="Proteomes" id="UP001477672">
    <property type="component" value="Unassembled WGS sequence"/>
</dbReference>
<evidence type="ECO:0000313" key="8">
    <source>
        <dbReference type="EMBL" id="MEQ2520875.1"/>
    </source>
</evidence>
<accession>A0ABV1GGE2</accession>
<evidence type="ECO:0000256" key="5">
    <source>
        <dbReference type="ARBA" id="ARBA00023136"/>
    </source>
</evidence>
<proteinExistence type="predicted"/>
<evidence type="ECO:0000256" key="3">
    <source>
        <dbReference type="ARBA" id="ARBA00022692"/>
    </source>
</evidence>
<dbReference type="Pfam" id="PF03600">
    <property type="entry name" value="CitMHS"/>
    <property type="match status" value="1"/>
</dbReference>
<dbReference type="EMBL" id="JBBMFA010000098">
    <property type="protein sequence ID" value="MEQ2520875.1"/>
    <property type="molecule type" value="Genomic_DNA"/>
</dbReference>
<feature type="transmembrane region" description="Helical" evidence="6">
    <location>
        <begin position="280"/>
        <end position="304"/>
    </location>
</feature>
<keyword evidence="9" id="KW-1185">Reference proteome</keyword>
<feature type="transmembrane region" description="Helical" evidence="6">
    <location>
        <begin position="247"/>
        <end position="268"/>
    </location>
</feature>